<reference evidence="1 2" key="3">
    <citation type="submission" date="2019-11" db="EMBL/GenBank/DDBJ databases">
        <title>A de novo genome assembly of a pear dwarfing rootstock.</title>
        <authorList>
            <person name="Wang F."/>
            <person name="Wang J."/>
            <person name="Li S."/>
            <person name="Zhang Y."/>
            <person name="Fang M."/>
            <person name="Ma L."/>
            <person name="Zhao Y."/>
            <person name="Jiang S."/>
        </authorList>
    </citation>
    <scope>NUCLEOTIDE SEQUENCE [LARGE SCALE GENOMIC DNA]</scope>
    <source>
        <strain evidence="1">S2</strain>
        <tissue evidence="1">Leaf</tissue>
    </source>
</reference>
<proteinExistence type="predicted"/>
<gene>
    <name evidence="1" type="ORF">D8674_026159</name>
</gene>
<reference evidence="1 2" key="1">
    <citation type="submission" date="2019-09" db="EMBL/GenBank/DDBJ databases">
        <authorList>
            <person name="Ou C."/>
        </authorList>
    </citation>
    <scope>NUCLEOTIDE SEQUENCE [LARGE SCALE GENOMIC DNA]</scope>
    <source>
        <strain evidence="1">S2</strain>
        <tissue evidence="1">Leaf</tissue>
    </source>
</reference>
<dbReference type="AlphaFoldDB" id="A0A5N5I621"/>
<reference evidence="2" key="2">
    <citation type="submission" date="2019-10" db="EMBL/GenBank/DDBJ databases">
        <title>A de novo genome assembly of a pear dwarfing rootstock.</title>
        <authorList>
            <person name="Wang F."/>
            <person name="Wang J."/>
            <person name="Li S."/>
            <person name="Zhang Y."/>
            <person name="Fang M."/>
            <person name="Ma L."/>
            <person name="Zhao Y."/>
            <person name="Jiang S."/>
        </authorList>
    </citation>
    <scope>NUCLEOTIDE SEQUENCE [LARGE SCALE GENOMIC DNA]</scope>
</reference>
<evidence type="ECO:0000313" key="1">
    <source>
        <dbReference type="EMBL" id="KAB2635625.1"/>
    </source>
</evidence>
<evidence type="ECO:0000313" key="2">
    <source>
        <dbReference type="Proteomes" id="UP000327157"/>
    </source>
</evidence>
<organism evidence="1 2">
    <name type="scientific">Pyrus ussuriensis x Pyrus communis</name>
    <dbReference type="NCBI Taxonomy" id="2448454"/>
    <lineage>
        <taxon>Eukaryota</taxon>
        <taxon>Viridiplantae</taxon>
        <taxon>Streptophyta</taxon>
        <taxon>Embryophyta</taxon>
        <taxon>Tracheophyta</taxon>
        <taxon>Spermatophyta</taxon>
        <taxon>Magnoliopsida</taxon>
        <taxon>eudicotyledons</taxon>
        <taxon>Gunneridae</taxon>
        <taxon>Pentapetalae</taxon>
        <taxon>rosids</taxon>
        <taxon>fabids</taxon>
        <taxon>Rosales</taxon>
        <taxon>Rosaceae</taxon>
        <taxon>Amygdaloideae</taxon>
        <taxon>Maleae</taxon>
        <taxon>Pyrus</taxon>
    </lineage>
</organism>
<dbReference type="EMBL" id="SMOL01000004">
    <property type="protein sequence ID" value="KAB2635625.1"/>
    <property type="molecule type" value="Genomic_DNA"/>
</dbReference>
<dbReference type="Proteomes" id="UP000327157">
    <property type="component" value="Chromosome 5"/>
</dbReference>
<keyword evidence="2" id="KW-1185">Reference proteome</keyword>
<protein>
    <submittedName>
        <fullName evidence="1">Uncharacterized protein</fullName>
    </submittedName>
</protein>
<sequence>MAASSFAHPATLVNPERPMANAWIEALIHAQADKTSKLEVAYKSEPGGMINFERNLQEKGTRLEAFVDVEQSWTTKRETLKVRLGEVERLLVLEWSSCDANKSILQSDLDATQEEMSQIKKIEAKSFQKYEKEIAGLQQLYQEDIVQKNSHEYLDGYTGQDHHDG</sequence>
<name>A0A5N5I621_9ROSA</name>
<accession>A0A5N5I621</accession>
<comment type="caution">
    <text evidence="1">The sequence shown here is derived from an EMBL/GenBank/DDBJ whole genome shotgun (WGS) entry which is preliminary data.</text>
</comment>